<evidence type="ECO:0000256" key="3">
    <source>
        <dbReference type="ARBA" id="ARBA00023136"/>
    </source>
</evidence>
<dbReference type="AlphaFoldDB" id="A0A3D8P2X3"/>
<dbReference type="Gene3D" id="3.30.450.330">
    <property type="match status" value="1"/>
</dbReference>
<dbReference type="Gene3D" id="3.40.710.10">
    <property type="entry name" value="DD-peptidase/beta-lactamase superfamily"/>
    <property type="match status" value="1"/>
</dbReference>
<dbReference type="InterPro" id="IPR012338">
    <property type="entry name" value="Beta-lactam/transpept-like"/>
</dbReference>
<comment type="subcellular location">
    <subcellularLocation>
        <location evidence="1">Membrane</location>
    </subcellularLocation>
</comment>
<keyword evidence="6" id="KW-1185">Reference proteome</keyword>
<dbReference type="SUPFAM" id="SSF54184">
    <property type="entry name" value="Penicillin-binding protein 2x (pbp-2x), c-terminal domain"/>
    <property type="match status" value="2"/>
</dbReference>
<dbReference type="InterPro" id="IPR036138">
    <property type="entry name" value="PBP_dimer_sf"/>
</dbReference>
<dbReference type="Pfam" id="PF00905">
    <property type="entry name" value="Transpeptidase"/>
    <property type="match status" value="1"/>
</dbReference>
<protein>
    <submittedName>
        <fullName evidence="5">Stage V sporulation protein D</fullName>
    </submittedName>
</protein>
<dbReference type="PROSITE" id="PS51178">
    <property type="entry name" value="PASTA"/>
    <property type="match status" value="2"/>
</dbReference>
<dbReference type="InterPro" id="IPR001460">
    <property type="entry name" value="PCN-bd_Tpept"/>
</dbReference>
<accession>A0A3D8P2X3</accession>
<evidence type="ECO:0000313" key="6">
    <source>
        <dbReference type="Proteomes" id="UP000256329"/>
    </source>
</evidence>
<dbReference type="RefSeq" id="WP_115792738.1">
    <property type="nucleotide sequence ID" value="NZ_QSLN01000008.1"/>
</dbReference>
<reference evidence="5 6" key="1">
    <citation type="submission" date="2018-08" db="EMBL/GenBank/DDBJ databases">
        <title>Form III RuBisCO-mediated autotrophy in Thermodesulfobium bacteria.</title>
        <authorList>
            <person name="Toshchakov S.V."/>
            <person name="Kublanov I.V."/>
            <person name="Frolov E."/>
            <person name="Bonch-Osmolovskaya E.A."/>
            <person name="Tourova T.P."/>
            <person name="Chernych N.A."/>
            <person name="Lebedinsky A.V."/>
        </authorList>
    </citation>
    <scope>NUCLEOTIDE SEQUENCE [LARGE SCALE GENOMIC DNA]</scope>
    <source>
        <strain evidence="5 6">SR</strain>
    </source>
</reference>
<dbReference type="EMBL" id="QSLN01000008">
    <property type="protein sequence ID" value="RDV82897.1"/>
    <property type="molecule type" value="Genomic_DNA"/>
</dbReference>
<dbReference type="NCBIfam" id="TIGR02214">
    <property type="entry name" value="spoVD_pbp"/>
    <property type="match status" value="1"/>
</dbReference>
<dbReference type="InterPro" id="IPR005543">
    <property type="entry name" value="PASTA_dom"/>
</dbReference>
<sequence length="708" mass="76585">MANIVIRRRLALLFLSSLLFFTCLVGRLFWLQIVKGAELQKQAQENRMRDIPVEAKRGDITDRNGRLLVTSVSAESVAAFPPQIKDPGKVAAELAPLLEMPEEKLKELLSRRQAFVWLKRKVDYHTAQKIRKLRLEGIELYEESRRQYICGSLAAHVLGFVGVDNQGLLGVEKEYDQVLRGVPGRIVIEQDAVGRDIPSALHRFYPPRPGDKLVLTIDETIQHFVERELDKVVAQYHPASAVIIVMDPKTGEILALGNRPTFDPGNWQKAPAEVWNRNLAIWQIYEPGSTFKIVTAAAALAEGVVRPEDHFYCPGYIKVADRVIRCWKDGGHGSETFAEVVQNSCNVGFIQVGLKLGKEKLYHYIRAFGFGKPTGIDLPGEASGLLIPEDKVTNLNLATISIGQSIGVTPIQLITAAAAVANGGYLVHPHVVKAIVSPEGKVIKEFSSQPVRQVIPTQVARELCKLLENVVLKGTGVKAYLDGYRAAGKTGTAQVVSPKGGYVPGKYVASFVGFAPVEDPRLVTLVVISEPQGAYYGGEVAAPVFKAVMQDALRYLGVPPQEGLARPTKPWYEQVPESKPVKVPSVVNLPVHEAVRALKAAGLSFVLEGEGDVVCSQVPQGGATVNAGTQVVLNLKATPEGGGAEVTVPDLGGLGVREAAVLLEKLGLVLNPEGTGIAVSQSPAPGERVKRGLAVKVKFAPPELKTPP</sequence>
<proteinExistence type="inferred from homology"/>
<evidence type="ECO:0000313" key="5">
    <source>
        <dbReference type="EMBL" id="RDV82897.1"/>
    </source>
</evidence>
<evidence type="ECO:0000256" key="2">
    <source>
        <dbReference type="ARBA" id="ARBA00007171"/>
    </source>
</evidence>
<dbReference type="SUPFAM" id="SSF56519">
    <property type="entry name" value="Penicillin binding protein dimerisation domain"/>
    <property type="match status" value="1"/>
</dbReference>
<dbReference type="CDD" id="cd06575">
    <property type="entry name" value="PASTA_Pbp2x-like_2"/>
    <property type="match status" value="1"/>
</dbReference>
<dbReference type="GO" id="GO:0005886">
    <property type="term" value="C:plasma membrane"/>
    <property type="evidence" value="ECO:0007669"/>
    <property type="project" value="TreeGrafter"/>
</dbReference>
<dbReference type="Gene3D" id="3.90.1310.10">
    <property type="entry name" value="Penicillin-binding protein 2a (Domain 2)"/>
    <property type="match status" value="1"/>
</dbReference>
<name>A0A3D8P2X3_9THEO</name>
<dbReference type="OrthoDB" id="9804124at2"/>
<feature type="domain" description="PASTA" evidence="4">
    <location>
        <begin position="577"/>
        <end position="637"/>
    </location>
</feature>
<evidence type="ECO:0000256" key="1">
    <source>
        <dbReference type="ARBA" id="ARBA00004370"/>
    </source>
</evidence>
<feature type="domain" description="PASTA" evidence="4">
    <location>
        <begin position="643"/>
        <end position="701"/>
    </location>
</feature>
<dbReference type="GO" id="GO:0008658">
    <property type="term" value="F:penicillin binding"/>
    <property type="evidence" value="ECO:0007669"/>
    <property type="project" value="InterPro"/>
</dbReference>
<dbReference type="InterPro" id="IPR011927">
    <property type="entry name" value="SpoVD_pbp"/>
</dbReference>
<dbReference type="Proteomes" id="UP000256329">
    <property type="component" value="Unassembled WGS sequence"/>
</dbReference>
<dbReference type="Gene3D" id="1.10.150.770">
    <property type="match status" value="1"/>
</dbReference>
<comment type="caution">
    <text evidence="5">The sequence shown here is derived from an EMBL/GenBank/DDBJ whole genome shotgun (WGS) entry which is preliminary data.</text>
</comment>
<dbReference type="InterPro" id="IPR005311">
    <property type="entry name" value="PBP_dimer"/>
</dbReference>
<gene>
    <name evidence="5" type="ORF">DXX99_06760</name>
</gene>
<dbReference type="PANTHER" id="PTHR30627:SF1">
    <property type="entry name" value="PEPTIDOGLYCAN D,D-TRANSPEPTIDASE FTSI"/>
    <property type="match status" value="1"/>
</dbReference>
<comment type="similarity">
    <text evidence="2">Belongs to the transpeptidase family.</text>
</comment>
<dbReference type="SUPFAM" id="SSF56601">
    <property type="entry name" value="beta-lactamase/transpeptidase-like"/>
    <property type="match status" value="1"/>
</dbReference>
<dbReference type="SMART" id="SM00740">
    <property type="entry name" value="PASTA"/>
    <property type="match status" value="2"/>
</dbReference>
<dbReference type="Pfam" id="PF03793">
    <property type="entry name" value="PASTA"/>
    <property type="match status" value="2"/>
</dbReference>
<dbReference type="CDD" id="cd06576">
    <property type="entry name" value="PASTA_Pbp2x-like_1"/>
    <property type="match status" value="1"/>
</dbReference>
<dbReference type="InterPro" id="IPR050515">
    <property type="entry name" value="Beta-lactam/transpept"/>
</dbReference>
<evidence type="ECO:0000259" key="4">
    <source>
        <dbReference type="PROSITE" id="PS51178"/>
    </source>
</evidence>
<dbReference type="Gene3D" id="3.30.10.20">
    <property type="match status" value="2"/>
</dbReference>
<dbReference type="PANTHER" id="PTHR30627">
    <property type="entry name" value="PEPTIDOGLYCAN D,D-TRANSPEPTIDASE"/>
    <property type="match status" value="1"/>
</dbReference>
<keyword evidence="3" id="KW-0472">Membrane</keyword>
<organism evidence="5 6">
    <name type="scientific">Ammonifex thiophilus</name>
    <dbReference type="NCBI Taxonomy" id="444093"/>
    <lineage>
        <taxon>Bacteria</taxon>
        <taxon>Bacillati</taxon>
        <taxon>Bacillota</taxon>
        <taxon>Clostridia</taxon>
        <taxon>Thermoanaerobacterales</taxon>
        <taxon>Thermoanaerobacteraceae</taxon>
        <taxon>Ammonifex</taxon>
    </lineage>
</organism>
<dbReference type="GO" id="GO:0071555">
    <property type="term" value="P:cell wall organization"/>
    <property type="evidence" value="ECO:0007669"/>
    <property type="project" value="TreeGrafter"/>
</dbReference>
<dbReference type="Pfam" id="PF03717">
    <property type="entry name" value="PBP_dimer"/>
    <property type="match status" value="1"/>
</dbReference>